<evidence type="ECO:0000313" key="2">
    <source>
        <dbReference type="EMBL" id="KIK96900.1"/>
    </source>
</evidence>
<organism evidence="2 3">
    <name type="scientific">Paxillus rubicundulus Ve08.2h10</name>
    <dbReference type="NCBI Taxonomy" id="930991"/>
    <lineage>
        <taxon>Eukaryota</taxon>
        <taxon>Fungi</taxon>
        <taxon>Dikarya</taxon>
        <taxon>Basidiomycota</taxon>
        <taxon>Agaricomycotina</taxon>
        <taxon>Agaricomycetes</taxon>
        <taxon>Agaricomycetidae</taxon>
        <taxon>Boletales</taxon>
        <taxon>Paxilineae</taxon>
        <taxon>Paxillaceae</taxon>
        <taxon>Paxillus</taxon>
    </lineage>
</organism>
<proteinExistence type="predicted"/>
<evidence type="ECO:0000313" key="3">
    <source>
        <dbReference type="Proteomes" id="UP000054538"/>
    </source>
</evidence>
<reference evidence="2 3" key="1">
    <citation type="submission" date="2014-04" db="EMBL/GenBank/DDBJ databases">
        <authorList>
            <consortium name="DOE Joint Genome Institute"/>
            <person name="Kuo A."/>
            <person name="Kohler A."/>
            <person name="Jargeat P."/>
            <person name="Nagy L.G."/>
            <person name="Floudas D."/>
            <person name="Copeland A."/>
            <person name="Barry K.W."/>
            <person name="Cichocki N."/>
            <person name="Veneault-Fourrey C."/>
            <person name="LaButti K."/>
            <person name="Lindquist E.A."/>
            <person name="Lipzen A."/>
            <person name="Lundell T."/>
            <person name="Morin E."/>
            <person name="Murat C."/>
            <person name="Sun H."/>
            <person name="Tunlid A."/>
            <person name="Henrissat B."/>
            <person name="Grigoriev I.V."/>
            <person name="Hibbett D.S."/>
            <person name="Martin F."/>
            <person name="Nordberg H.P."/>
            <person name="Cantor M.N."/>
            <person name="Hua S.X."/>
        </authorList>
    </citation>
    <scope>NUCLEOTIDE SEQUENCE [LARGE SCALE GENOMIC DNA]</scope>
    <source>
        <strain evidence="2 3">Ve08.2h10</strain>
    </source>
</reference>
<dbReference type="EMBL" id="KN824961">
    <property type="protein sequence ID" value="KIK96900.1"/>
    <property type="molecule type" value="Genomic_DNA"/>
</dbReference>
<dbReference type="PANTHER" id="PTHR35046:SF18">
    <property type="entry name" value="RNA-DIRECTED DNA POLYMERASE"/>
    <property type="match status" value="1"/>
</dbReference>
<feature type="non-terminal residue" evidence="2">
    <location>
        <position position="1"/>
    </location>
</feature>
<keyword evidence="3" id="KW-1185">Reference proteome</keyword>
<sequence>TINFVSCDFWWPSLSTFVHNVISGCAICQSHKANTHPLVPSLSQIPSAVTCSFQQISIDLIIGLPVSDGFDSLMVMVDHGLTKGVILSPCSKTNDATGIADLFLKTIYTCFGL</sequence>
<dbReference type="HOGENOM" id="CLU_000384_29_5_1"/>
<accession>A0A0D0EAW6</accession>
<dbReference type="PANTHER" id="PTHR35046">
    <property type="entry name" value="ZINC KNUCKLE (CCHC-TYPE) FAMILY PROTEIN"/>
    <property type="match status" value="1"/>
</dbReference>
<dbReference type="Pfam" id="PF17921">
    <property type="entry name" value="Integrase_H2C2"/>
    <property type="match status" value="1"/>
</dbReference>
<dbReference type="STRING" id="930991.A0A0D0EAW6"/>
<dbReference type="OrthoDB" id="2273864at2759"/>
<dbReference type="AlphaFoldDB" id="A0A0D0EAW6"/>
<evidence type="ECO:0000259" key="1">
    <source>
        <dbReference type="Pfam" id="PF17921"/>
    </source>
</evidence>
<reference evidence="3" key="2">
    <citation type="submission" date="2015-01" db="EMBL/GenBank/DDBJ databases">
        <title>Evolutionary Origins and Diversification of the Mycorrhizal Mutualists.</title>
        <authorList>
            <consortium name="DOE Joint Genome Institute"/>
            <consortium name="Mycorrhizal Genomics Consortium"/>
            <person name="Kohler A."/>
            <person name="Kuo A."/>
            <person name="Nagy L.G."/>
            <person name="Floudas D."/>
            <person name="Copeland A."/>
            <person name="Barry K.W."/>
            <person name="Cichocki N."/>
            <person name="Veneault-Fourrey C."/>
            <person name="LaButti K."/>
            <person name="Lindquist E.A."/>
            <person name="Lipzen A."/>
            <person name="Lundell T."/>
            <person name="Morin E."/>
            <person name="Murat C."/>
            <person name="Riley R."/>
            <person name="Ohm R."/>
            <person name="Sun H."/>
            <person name="Tunlid A."/>
            <person name="Henrissat B."/>
            <person name="Grigoriev I.V."/>
            <person name="Hibbett D.S."/>
            <person name="Martin F."/>
        </authorList>
    </citation>
    <scope>NUCLEOTIDE SEQUENCE [LARGE SCALE GENOMIC DNA]</scope>
    <source>
        <strain evidence="3">Ve08.2h10</strain>
    </source>
</reference>
<dbReference type="Proteomes" id="UP000054538">
    <property type="component" value="Unassembled WGS sequence"/>
</dbReference>
<feature type="domain" description="Integrase zinc-binding" evidence="1">
    <location>
        <begin position="1"/>
        <end position="33"/>
    </location>
</feature>
<gene>
    <name evidence="2" type="ORF">PAXRUDRAFT_98070</name>
</gene>
<name>A0A0D0EAW6_9AGAM</name>
<feature type="non-terminal residue" evidence="2">
    <location>
        <position position="113"/>
    </location>
</feature>
<protein>
    <recommendedName>
        <fullName evidence="1">Integrase zinc-binding domain-containing protein</fullName>
    </recommendedName>
</protein>
<dbReference type="InterPro" id="IPR041588">
    <property type="entry name" value="Integrase_H2C2"/>
</dbReference>
<dbReference type="InParanoid" id="A0A0D0EAW6"/>